<reference evidence="6" key="1">
    <citation type="journal article" date="2021" name="Sci. Adv.">
        <title>The American lobster genome reveals insights on longevity, neural, and immune adaptations.</title>
        <authorList>
            <person name="Polinski J.M."/>
            <person name="Zimin A.V."/>
            <person name="Clark K.F."/>
            <person name="Kohn A.B."/>
            <person name="Sadowski N."/>
            <person name="Timp W."/>
            <person name="Ptitsyn A."/>
            <person name="Khanna P."/>
            <person name="Romanova D.Y."/>
            <person name="Williams P."/>
            <person name="Greenwood S.J."/>
            <person name="Moroz L.L."/>
            <person name="Walt D.R."/>
            <person name="Bodnar A.G."/>
        </authorList>
    </citation>
    <scope>NUCLEOTIDE SEQUENCE</scope>
    <source>
        <strain evidence="6">GMGI-L3</strain>
    </source>
</reference>
<dbReference type="FunFam" id="2.60.40.10:FF:000032">
    <property type="entry name" value="palladin isoform X1"/>
    <property type="match status" value="1"/>
</dbReference>
<evidence type="ECO:0000256" key="3">
    <source>
        <dbReference type="ARBA" id="ARBA00023319"/>
    </source>
</evidence>
<dbReference type="InterPro" id="IPR036179">
    <property type="entry name" value="Ig-like_dom_sf"/>
</dbReference>
<dbReference type="Gene3D" id="2.60.40.10">
    <property type="entry name" value="Immunoglobulins"/>
    <property type="match status" value="3"/>
</dbReference>
<feature type="domain" description="Fibronectin type-III" evidence="5">
    <location>
        <begin position="249"/>
        <end position="361"/>
    </location>
</feature>
<dbReference type="InterPro" id="IPR036116">
    <property type="entry name" value="FN3_sf"/>
</dbReference>
<dbReference type="Pfam" id="PF13927">
    <property type="entry name" value="Ig_3"/>
    <property type="match status" value="1"/>
</dbReference>
<proteinExistence type="predicted"/>
<dbReference type="AlphaFoldDB" id="A0A8J5N649"/>
<dbReference type="GO" id="GO:0005886">
    <property type="term" value="C:plasma membrane"/>
    <property type="evidence" value="ECO:0007669"/>
    <property type="project" value="TreeGrafter"/>
</dbReference>
<dbReference type="SMART" id="SM00409">
    <property type="entry name" value="IG"/>
    <property type="match status" value="2"/>
</dbReference>
<dbReference type="GO" id="GO:0050808">
    <property type="term" value="P:synapse organization"/>
    <property type="evidence" value="ECO:0007669"/>
    <property type="project" value="TreeGrafter"/>
</dbReference>
<keyword evidence="1" id="KW-0677">Repeat</keyword>
<dbReference type="EMBL" id="JAHLQT010008529">
    <property type="protein sequence ID" value="KAG7173917.1"/>
    <property type="molecule type" value="Genomic_DNA"/>
</dbReference>
<dbReference type="InterPro" id="IPR013098">
    <property type="entry name" value="Ig_I-set"/>
</dbReference>
<feature type="domain" description="Ig-like" evidence="4">
    <location>
        <begin position="68"/>
        <end position="156"/>
    </location>
</feature>
<dbReference type="InterPro" id="IPR003598">
    <property type="entry name" value="Ig_sub2"/>
</dbReference>
<dbReference type="GO" id="GO:0043025">
    <property type="term" value="C:neuronal cell body"/>
    <property type="evidence" value="ECO:0007669"/>
    <property type="project" value="TreeGrafter"/>
</dbReference>
<dbReference type="InterPro" id="IPR003599">
    <property type="entry name" value="Ig_sub"/>
</dbReference>
<keyword evidence="3" id="KW-0393">Immunoglobulin domain</keyword>
<dbReference type="CDD" id="cd00063">
    <property type="entry name" value="FN3"/>
    <property type="match status" value="1"/>
</dbReference>
<gene>
    <name evidence="6" type="primary">Ama-L2</name>
    <name evidence="6" type="ORF">Hamer_G022924</name>
</gene>
<dbReference type="GO" id="GO:0008046">
    <property type="term" value="F:axon guidance receptor activity"/>
    <property type="evidence" value="ECO:0007669"/>
    <property type="project" value="TreeGrafter"/>
</dbReference>
<evidence type="ECO:0000256" key="2">
    <source>
        <dbReference type="ARBA" id="ARBA00023157"/>
    </source>
</evidence>
<protein>
    <submittedName>
        <fullName evidence="6">Amalgam-like 2</fullName>
    </submittedName>
</protein>
<organism evidence="6 7">
    <name type="scientific">Homarus americanus</name>
    <name type="common">American lobster</name>
    <dbReference type="NCBI Taxonomy" id="6706"/>
    <lineage>
        <taxon>Eukaryota</taxon>
        <taxon>Metazoa</taxon>
        <taxon>Ecdysozoa</taxon>
        <taxon>Arthropoda</taxon>
        <taxon>Crustacea</taxon>
        <taxon>Multicrustacea</taxon>
        <taxon>Malacostraca</taxon>
        <taxon>Eumalacostraca</taxon>
        <taxon>Eucarida</taxon>
        <taxon>Decapoda</taxon>
        <taxon>Pleocyemata</taxon>
        <taxon>Astacidea</taxon>
        <taxon>Nephropoidea</taxon>
        <taxon>Nephropidae</taxon>
        <taxon>Homarus</taxon>
    </lineage>
</organism>
<dbReference type="InterPro" id="IPR007110">
    <property type="entry name" value="Ig-like_dom"/>
</dbReference>
<dbReference type="PROSITE" id="PS50853">
    <property type="entry name" value="FN3"/>
    <property type="match status" value="1"/>
</dbReference>
<dbReference type="Proteomes" id="UP000747542">
    <property type="component" value="Unassembled WGS sequence"/>
</dbReference>
<dbReference type="SUPFAM" id="SSF49265">
    <property type="entry name" value="Fibronectin type III"/>
    <property type="match status" value="1"/>
</dbReference>
<dbReference type="InterPro" id="IPR003961">
    <property type="entry name" value="FN3_dom"/>
</dbReference>
<sequence length="381" mass="42427">MFKHIMLNGEDRLLFVGEIDLKPAAKFTRNGNSYVLNGVTRRHAGKYVCRIETSPPTELEHTLDVQYPASVRRESEKVQRVVQGSSVTLECMADGNPTAAISWSRQQGHLPSGTQSEEGLSITLENVDRHVEGTYICTASNGIGDPSSASMTVEVEYPPEVITEQAILHTGEGDEAKLMCIVHGRPTPAVSWSRNGDPLMTDNHIIEHDSLHRHTLTISKVKEEDFGDYTCTAENARGQKANTLRLTGLPKTPKMTSSPAGGEKTSYTLTWETESYTPIAQYRLQYRKFKPNVTTQAPGQWIDRLYSPKTSENNFTGPIHHMTHPIEMLEPATDYEATVAVENKFGWSGTSEVFQFYTRKGMAHPMETQGIGCVYGKCDER</sequence>
<evidence type="ECO:0000259" key="5">
    <source>
        <dbReference type="PROSITE" id="PS50853"/>
    </source>
</evidence>
<dbReference type="SMART" id="SM00408">
    <property type="entry name" value="IGc2"/>
    <property type="match status" value="2"/>
</dbReference>
<dbReference type="PROSITE" id="PS50835">
    <property type="entry name" value="IG_LIKE"/>
    <property type="match status" value="2"/>
</dbReference>
<evidence type="ECO:0000313" key="6">
    <source>
        <dbReference type="EMBL" id="KAG7173917.1"/>
    </source>
</evidence>
<dbReference type="SMART" id="SM00060">
    <property type="entry name" value="FN3"/>
    <property type="match status" value="1"/>
</dbReference>
<accession>A0A8J5N649</accession>
<dbReference type="InterPro" id="IPR013783">
    <property type="entry name" value="Ig-like_fold"/>
</dbReference>
<evidence type="ECO:0000259" key="4">
    <source>
        <dbReference type="PROSITE" id="PS50835"/>
    </source>
</evidence>
<feature type="domain" description="Ig-like" evidence="4">
    <location>
        <begin position="159"/>
        <end position="247"/>
    </location>
</feature>
<dbReference type="SUPFAM" id="SSF48726">
    <property type="entry name" value="Immunoglobulin"/>
    <property type="match status" value="2"/>
</dbReference>
<dbReference type="PANTHER" id="PTHR45080:SF33">
    <property type="entry name" value="IG-LIKE DOMAIN-CONTAINING PROTEIN"/>
    <property type="match status" value="1"/>
</dbReference>
<dbReference type="Pfam" id="PF07679">
    <property type="entry name" value="I-set"/>
    <property type="match status" value="1"/>
</dbReference>
<dbReference type="PANTHER" id="PTHR45080">
    <property type="entry name" value="CONTACTIN 5"/>
    <property type="match status" value="1"/>
</dbReference>
<dbReference type="Pfam" id="PF00041">
    <property type="entry name" value="fn3"/>
    <property type="match status" value="1"/>
</dbReference>
<evidence type="ECO:0000313" key="7">
    <source>
        <dbReference type="Proteomes" id="UP000747542"/>
    </source>
</evidence>
<evidence type="ECO:0000256" key="1">
    <source>
        <dbReference type="ARBA" id="ARBA00022737"/>
    </source>
</evidence>
<name>A0A8J5N649_HOMAM</name>
<comment type="caution">
    <text evidence="6">The sequence shown here is derived from an EMBL/GenBank/DDBJ whole genome shotgun (WGS) entry which is preliminary data.</text>
</comment>
<keyword evidence="7" id="KW-1185">Reference proteome</keyword>
<dbReference type="InterPro" id="IPR050958">
    <property type="entry name" value="Cell_Adh-Cytoskel_Orgn"/>
</dbReference>
<dbReference type="GO" id="GO:0030424">
    <property type="term" value="C:axon"/>
    <property type="evidence" value="ECO:0007669"/>
    <property type="project" value="TreeGrafter"/>
</dbReference>
<dbReference type="GO" id="GO:0007156">
    <property type="term" value="P:homophilic cell adhesion via plasma membrane adhesion molecules"/>
    <property type="evidence" value="ECO:0007669"/>
    <property type="project" value="TreeGrafter"/>
</dbReference>
<keyword evidence="2" id="KW-1015">Disulfide bond</keyword>